<feature type="domain" description="SpoVT-AbrB" evidence="1">
    <location>
        <begin position="6"/>
        <end position="52"/>
    </location>
</feature>
<sequence>MLKTITKVGNSQGLILDTALCELTGLKAGDQVNVTVHDGGAVVITPIRNAAPAEVMNNTIRQTVKDYAKTLRKLA</sequence>
<dbReference type="Gene3D" id="2.10.260.10">
    <property type="match status" value="1"/>
</dbReference>
<organism evidence="2 3">
    <name type="scientific">Candidatus Accumulibacter phosphatis</name>
    <dbReference type="NCBI Taxonomy" id="327160"/>
    <lineage>
        <taxon>Bacteria</taxon>
        <taxon>Pseudomonadati</taxon>
        <taxon>Pseudomonadota</taxon>
        <taxon>Betaproteobacteria</taxon>
        <taxon>Candidatus Accumulibacter</taxon>
    </lineage>
</organism>
<dbReference type="Proteomes" id="UP000020077">
    <property type="component" value="Unassembled WGS sequence"/>
</dbReference>
<dbReference type="SUPFAM" id="SSF89447">
    <property type="entry name" value="AbrB/MazE/MraZ-like"/>
    <property type="match status" value="1"/>
</dbReference>
<evidence type="ECO:0000259" key="1">
    <source>
        <dbReference type="SMART" id="SM00966"/>
    </source>
</evidence>
<dbReference type="GO" id="GO:0003677">
    <property type="term" value="F:DNA binding"/>
    <property type="evidence" value="ECO:0007669"/>
    <property type="project" value="InterPro"/>
</dbReference>
<dbReference type="EMBL" id="JDVG02000542">
    <property type="protein sequence ID" value="KFB71453.1"/>
    <property type="molecule type" value="Genomic_DNA"/>
</dbReference>
<gene>
    <name evidence="2" type="ORF">AW09_003408</name>
</gene>
<dbReference type="SMART" id="SM00966">
    <property type="entry name" value="SpoVT_AbrB"/>
    <property type="match status" value="1"/>
</dbReference>
<name>A0A080LSS7_9PROT</name>
<dbReference type="InterPro" id="IPR007159">
    <property type="entry name" value="SpoVT-AbrB_dom"/>
</dbReference>
<reference evidence="2 3" key="1">
    <citation type="submission" date="2014-02" db="EMBL/GenBank/DDBJ databases">
        <title>Expanding our view of genomic diversity in Candidatus Accumulibacter clades.</title>
        <authorList>
            <person name="Skennerton C.T."/>
            <person name="Barr J.J."/>
            <person name="Slater F.R."/>
            <person name="Bond P.L."/>
            <person name="Tyson G.W."/>
        </authorList>
    </citation>
    <scope>NUCLEOTIDE SEQUENCE [LARGE SCALE GENOMIC DNA]</scope>
    <source>
        <strain evidence="3">BA-91</strain>
    </source>
</reference>
<evidence type="ECO:0000313" key="3">
    <source>
        <dbReference type="Proteomes" id="UP000020077"/>
    </source>
</evidence>
<proteinExistence type="predicted"/>
<evidence type="ECO:0000313" key="2">
    <source>
        <dbReference type="EMBL" id="KFB71453.1"/>
    </source>
</evidence>
<dbReference type="AlphaFoldDB" id="A0A080LSS7"/>
<comment type="caution">
    <text evidence="2">The sequence shown here is derived from an EMBL/GenBank/DDBJ whole genome shotgun (WGS) entry which is preliminary data.</text>
</comment>
<accession>A0A080LSS7</accession>
<protein>
    <submittedName>
        <fullName evidence="2">Putative addiction module antidote</fullName>
    </submittedName>
</protein>
<dbReference type="InterPro" id="IPR037914">
    <property type="entry name" value="SpoVT-AbrB_sf"/>
</dbReference>